<comment type="caution">
    <text evidence="16">The sequence shown here is derived from an EMBL/GenBank/DDBJ whole genome shotgun (WGS) entry which is preliminary data.</text>
</comment>
<reference evidence="16" key="1">
    <citation type="journal article" date="2021" name="PeerJ">
        <title>Extensive microbial diversity within the chicken gut microbiome revealed by metagenomics and culture.</title>
        <authorList>
            <person name="Gilroy R."/>
            <person name="Ravi A."/>
            <person name="Getino M."/>
            <person name="Pursley I."/>
            <person name="Horton D.L."/>
            <person name="Alikhan N.F."/>
            <person name="Baker D."/>
            <person name="Gharbi K."/>
            <person name="Hall N."/>
            <person name="Watson M."/>
            <person name="Adriaenssens E.M."/>
            <person name="Foster-Nyarko E."/>
            <person name="Jarju S."/>
            <person name="Secka A."/>
            <person name="Antonio M."/>
            <person name="Oren A."/>
            <person name="Chaudhuri R.R."/>
            <person name="La Ragione R."/>
            <person name="Hildebrand F."/>
            <person name="Pallen M.J."/>
        </authorList>
    </citation>
    <scope>NUCLEOTIDE SEQUENCE</scope>
    <source>
        <strain evidence="16">F6-6636</strain>
    </source>
</reference>
<dbReference type="InterPro" id="IPR010923">
    <property type="entry name" value="T(6)A37_SUA5"/>
</dbReference>
<evidence type="ECO:0000256" key="3">
    <source>
        <dbReference type="ARBA" id="ARBA00012584"/>
    </source>
</evidence>
<evidence type="ECO:0000256" key="12">
    <source>
        <dbReference type="ARBA" id="ARBA00048366"/>
    </source>
</evidence>
<dbReference type="Gene3D" id="3.90.870.10">
    <property type="entry name" value="DHBP synthase"/>
    <property type="match status" value="1"/>
</dbReference>
<dbReference type="GO" id="GO:0006450">
    <property type="term" value="P:regulation of translational fidelity"/>
    <property type="evidence" value="ECO:0007669"/>
    <property type="project" value="TreeGrafter"/>
</dbReference>
<evidence type="ECO:0000256" key="1">
    <source>
        <dbReference type="ARBA" id="ARBA00004496"/>
    </source>
</evidence>
<evidence type="ECO:0000256" key="13">
    <source>
        <dbReference type="PIRNR" id="PIRNR004930"/>
    </source>
</evidence>
<evidence type="ECO:0000256" key="11">
    <source>
        <dbReference type="ARBA" id="ARBA00029774"/>
    </source>
</evidence>
<dbReference type="GO" id="GO:0008033">
    <property type="term" value="P:tRNA processing"/>
    <property type="evidence" value="ECO:0007669"/>
    <property type="project" value="UniProtKB-KW"/>
</dbReference>
<dbReference type="GO" id="GO:0005737">
    <property type="term" value="C:cytoplasm"/>
    <property type="evidence" value="ECO:0007669"/>
    <property type="project" value="UniProtKB-SubCell"/>
</dbReference>
<keyword evidence="10 13" id="KW-0067">ATP-binding</keyword>
<sequence>METKRLTAADYLVAANLLKQGKLVAFPTETVYGLGADALNPQAVQQVYAVKHRPTDNPLNLTVSSFAMVKKYAAHIPDAAKLLMENFWPGPLTIILPLKYAAINKIVTNGLPTIAFRMPDNQATLQMITALGDPIVGPSANTSGRPSPTTAEHVLQDLGGKIVAVLDDGATNVGVDSTIIDMSLAQPMILRPGVITADEIADVIGQPVMMQKEAATGSQKYKHYEPQAQVIIVDKVSQFPQAIAQMEQTGEPFGIMATDQVLAQQHVVRFKEQFSLGDSVVSASQHLYDGLRYFDMYPEVKTILVQGFPATGIGIAYMNRLEKAAGHHHFFKKN</sequence>
<evidence type="ECO:0000256" key="4">
    <source>
        <dbReference type="ARBA" id="ARBA00015492"/>
    </source>
</evidence>
<feature type="binding site" evidence="14">
    <location>
        <position position="147"/>
    </location>
    <ligand>
        <name>ATP</name>
        <dbReference type="ChEBI" id="CHEBI:30616"/>
    </ligand>
</feature>
<dbReference type="SUPFAM" id="SSF55821">
    <property type="entry name" value="YrdC/RibB"/>
    <property type="match status" value="1"/>
</dbReference>
<feature type="binding site" evidence="14">
    <location>
        <position position="139"/>
    </location>
    <ligand>
        <name>ATP</name>
        <dbReference type="ChEBI" id="CHEBI:30616"/>
    </ligand>
</feature>
<dbReference type="GO" id="GO:0061710">
    <property type="term" value="F:L-threonylcarbamoyladenylate synthase"/>
    <property type="evidence" value="ECO:0007669"/>
    <property type="project" value="UniProtKB-EC"/>
</dbReference>
<dbReference type="AlphaFoldDB" id="A0A948TJW2"/>
<dbReference type="NCBIfam" id="TIGR00057">
    <property type="entry name" value="L-threonylcarbamoyladenylate synthase"/>
    <property type="match status" value="1"/>
</dbReference>
<dbReference type="InterPro" id="IPR005145">
    <property type="entry name" value="Sua5_C"/>
</dbReference>
<feature type="binding site" evidence="14">
    <location>
        <position position="191"/>
    </location>
    <ligand>
        <name>ATP</name>
        <dbReference type="ChEBI" id="CHEBI:30616"/>
    </ligand>
</feature>
<evidence type="ECO:0000256" key="2">
    <source>
        <dbReference type="ARBA" id="ARBA00007663"/>
    </source>
</evidence>
<feature type="binding site" evidence="14">
    <location>
        <position position="53"/>
    </location>
    <ligand>
        <name>ATP</name>
        <dbReference type="ChEBI" id="CHEBI:30616"/>
    </ligand>
</feature>
<dbReference type="InterPro" id="IPR050156">
    <property type="entry name" value="TC-AMP_synthase_SUA5"/>
</dbReference>
<comment type="similarity">
    <text evidence="2 13">Belongs to the SUA5 family.</text>
</comment>
<dbReference type="InterPro" id="IPR006070">
    <property type="entry name" value="Sua5-like_dom"/>
</dbReference>
<feature type="binding site" evidence="14">
    <location>
        <position position="57"/>
    </location>
    <ligand>
        <name>ATP</name>
        <dbReference type="ChEBI" id="CHEBI:30616"/>
    </ligand>
</feature>
<reference evidence="16" key="2">
    <citation type="submission" date="2021-04" db="EMBL/GenBank/DDBJ databases">
        <authorList>
            <person name="Gilroy R."/>
        </authorList>
    </citation>
    <scope>NUCLEOTIDE SEQUENCE</scope>
    <source>
        <strain evidence="16">F6-6636</strain>
    </source>
</reference>
<dbReference type="InterPro" id="IPR017945">
    <property type="entry name" value="DHBP_synth_RibB-like_a/b_dom"/>
</dbReference>
<dbReference type="Pfam" id="PF01300">
    <property type="entry name" value="Sua5_yciO_yrdC"/>
    <property type="match status" value="1"/>
</dbReference>
<feature type="binding site" evidence="14">
    <location>
        <position position="177"/>
    </location>
    <ligand>
        <name>L-threonine</name>
        <dbReference type="ChEBI" id="CHEBI:57926"/>
    </ligand>
</feature>
<comment type="subcellular location">
    <subcellularLocation>
        <location evidence="1 13">Cytoplasm</location>
    </subcellularLocation>
</comment>
<accession>A0A948TJW2</accession>
<dbReference type="Proteomes" id="UP000777303">
    <property type="component" value="Unassembled WGS sequence"/>
</dbReference>
<feature type="binding site" evidence="14">
    <location>
        <position position="117"/>
    </location>
    <ligand>
        <name>L-threonine</name>
        <dbReference type="ChEBI" id="CHEBI:57926"/>
    </ligand>
</feature>
<dbReference type="PROSITE" id="PS51163">
    <property type="entry name" value="YRDC"/>
    <property type="match status" value="1"/>
</dbReference>
<keyword evidence="7 13" id="KW-0819">tRNA processing</keyword>
<dbReference type="InterPro" id="IPR038385">
    <property type="entry name" value="Sua5/YwlC_C"/>
</dbReference>
<feature type="binding site" evidence="14">
    <location>
        <position position="113"/>
    </location>
    <ligand>
        <name>ATP</name>
        <dbReference type="ChEBI" id="CHEBI:30616"/>
    </ligand>
</feature>
<dbReference type="GO" id="GO:0003725">
    <property type="term" value="F:double-stranded RNA binding"/>
    <property type="evidence" value="ECO:0007669"/>
    <property type="project" value="UniProtKB-UniRule"/>
</dbReference>
<evidence type="ECO:0000256" key="10">
    <source>
        <dbReference type="ARBA" id="ARBA00022840"/>
    </source>
</evidence>
<keyword evidence="8 13" id="KW-0548">Nucleotidyltransferase</keyword>
<name>A0A948TJW2_9LACO</name>
<protein>
    <recommendedName>
        <fullName evidence="4 13">Threonylcarbamoyl-AMP synthase</fullName>
        <shortName evidence="13">TC-AMP synthase</shortName>
        <ecNumber evidence="3 13">2.7.7.87</ecNumber>
    </recommendedName>
    <alternativeName>
        <fullName evidence="11 13">L-threonylcarbamoyladenylate synthase</fullName>
    </alternativeName>
</protein>
<comment type="function">
    <text evidence="13">Required for the formation of a threonylcarbamoyl group on adenosine at position 37 (t(6)A37) in tRNAs that read codons beginning with adenine.</text>
</comment>
<dbReference type="PANTHER" id="PTHR17490:SF16">
    <property type="entry name" value="THREONYLCARBAMOYL-AMP SYNTHASE"/>
    <property type="match status" value="1"/>
</dbReference>
<comment type="catalytic activity">
    <reaction evidence="12 13">
        <text>L-threonine + hydrogencarbonate + ATP = L-threonylcarbamoyladenylate + diphosphate + H2O</text>
        <dbReference type="Rhea" id="RHEA:36407"/>
        <dbReference type="ChEBI" id="CHEBI:15377"/>
        <dbReference type="ChEBI" id="CHEBI:17544"/>
        <dbReference type="ChEBI" id="CHEBI:30616"/>
        <dbReference type="ChEBI" id="CHEBI:33019"/>
        <dbReference type="ChEBI" id="CHEBI:57926"/>
        <dbReference type="ChEBI" id="CHEBI:73682"/>
        <dbReference type="EC" id="2.7.7.87"/>
    </reaction>
</comment>
<feature type="binding site" evidence="14">
    <location>
        <position position="224"/>
    </location>
    <ligand>
        <name>ATP</name>
        <dbReference type="ChEBI" id="CHEBI:30616"/>
    </ligand>
</feature>
<organism evidence="16 17">
    <name type="scientific">Candidatus Paralactobacillus gallistercoris</name>
    <dbReference type="NCBI Taxonomy" id="2838724"/>
    <lineage>
        <taxon>Bacteria</taxon>
        <taxon>Bacillati</taxon>
        <taxon>Bacillota</taxon>
        <taxon>Bacilli</taxon>
        <taxon>Lactobacillales</taxon>
        <taxon>Lactobacillaceae</taxon>
        <taxon>Lactobacillus</taxon>
    </lineage>
</organism>
<evidence type="ECO:0000256" key="6">
    <source>
        <dbReference type="ARBA" id="ARBA00022679"/>
    </source>
</evidence>
<dbReference type="GO" id="GO:0005524">
    <property type="term" value="F:ATP binding"/>
    <property type="evidence" value="ECO:0007669"/>
    <property type="project" value="UniProtKB-UniRule"/>
</dbReference>
<evidence type="ECO:0000313" key="16">
    <source>
        <dbReference type="EMBL" id="MBU3852094.1"/>
    </source>
</evidence>
<dbReference type="Pfam" id="PF03481">
    <property type="entry name" value="Sua5_C"/>
    <property type="match status" value="1"/>
</dbReference>
<feature type="binding site" evidence="14">
    <location>
        <position position="30"/>
    </location>
    <ligand>
        <name>L-threonine</name>
        <dbReference type="ChEBI" id="CHEBI:57926"/>
    </ligand>
</feature>
<dbReference type="GO" id="GO:0000049">
    <property type="term" value="F:tRNA binding"/>
    <property type="evidence" value="ECO:0007669"/>
    <property type="project" value="TreeGrafter"/>
</dbReference>
<evidence type="ECO:0000256" key="5">
    <source>
        <dbReference type="ARBA" id="ARBA00022490"/>
    </source>
</evidence>
<keyword evidence="9 13" id="KW-0547">Nucleotide-binding</keyword>
<keyword evidence="5 13" id="KW-0963">Cytoplasm</keyword>
<evidence type="ECO:0000313" key="17">
    <source>
        <dbReference type="Proteomes" id="UP000777303"/>
    </source>
</evidence>
<proteinExistence type="inferred from homology"/>
<dbReference type="Gene3D" id="3.40.50.11030">
    <property type="entry name" value="Threonylcarbamoyl-AMP synthase, C-terminal domain"/>
    <property type="match status" value="1"/>
</dbReference>
<dbReference type="EC" id="2.7.7.87" evidence="3 13"/>
<dbReference type="PANTHER" id="PTHR17490">
    <property type="entry name" value="SUA5"/>
    <property type="match status" value="1"/>
</dbReference>
<dbReference type="PIRSF" id="PIRSF004930">
    <property type="entry name" value="Tln_factor_SUA5"/>
    <property type="match status" value="1"/>
</dbReference>
<evidence type="ECO:0000256" key="14">
    <source>
        <dbReference type="PIRSR" id="PIRSR004930-1"/>
    </source>
</evidence>
<evidence type="ECO:0000256" key="8">
    <source>
        <dbReference type="ARBA" id="ARBA00022695"/>
    </source>
</evidence>
<evidence type="ECO:0000256" key="7">
    <source>
        <dbReference type="ARBA" id="ARBA00022694"/>
    </source>
</evidence>
<keyword evidence="6 13" id="KW-0808">Transferase</keyword>
<dbReference type="EMBL" id="JAHLFS010000063">
    <property type="protein sequence ID" value="MBU3852094.1"/>
    <property type="molecule type" value="Genomic_DNA"/>
</dbReference>
<gene>
    <name evidence="16" type="ORF">H9901_05285</name>
</gene>
<evidence type="ECO:0000259" key="15">
    <source>
        <dbReference type="PROSITE" id="PS51163"/>
    </source>
</evidence>
<feature type="domain" description="YrdC-like" evidence="15">
    <location>
        <begin position="8"/>
        <end position="195"/>
    </location>
</feature>
<evidence type="ECO:0000256" key="9">
    <source>
        <dbReference type="ARBA" id="ARBA00022741"/>
    </source>
</evidence>